<protein>
    <submittedName>
        <fullName evidence="2">Putative DNA replication protein</fullName>
    </submittedName>
</protein>
<reference evidence="2" key="1">
    <citation type="submission" date="2017-06" db="EMBL/GenBank/DDBJ databases">
        <title>Novel phages from South African skin metaviromes.</title>
        <authorList>
            <person name="van Zyl L.J."/>
            <person name="Abrahams Y."/>
            <person name="Stander E.A."/>
            <person name="Kirby B.M."/>
            <person name="Clavaud C."/>
            <person name="Farcet C."/>
            <person name="Breton L."/>
            <person name="Trindade M.I."/>
        </authorList>
    </citation>
    <scope>NUCLEOTIDE SEQUENCE</scope>
</reference>
<dbReference type="EMBL" id="MF417928">
    <property type="protein sequence ID" value="ASN71576.1"/>
    <property type="molecule type" value="Genomic_DNA"/>
</dbReference>
<proteinExistence type="predicted"/>
<feature type="region of interest" description="Disordered" evidence="1">
    <location>
        <begin position="249"/>
        <end position="272"/>
    </location>
</feature>
<feature type="region of interest" description="Disordered" evidence="1">
    <location>
        <begin position="111"/>
        <end position="137"/>
    </location>
</feature>
<evidence type="ECO:0000313" key="2">
    <source>
        <dbReference type="EMBL" id="ASN71576.1"/>
    </source>
</evidence>
<feature type="compositionally biased region" description="Basic and acidic residues" evidence="1">
    <location>
        <begin position="250"/>
        <end position="259"/>
    </location>
</feature>
<accession>A0A2H4JF78</accession>
<evidence type="ECO:0000256" key="1">
    <source>
        <dbReference type="SAM" id="MobiDB-lite"/>
    </source>
</evidence>
<sequence length="272" mass="31284">MFSMKIIDSDAFLDMPLSTQALYFHLSMRADDDGFLNNAKKIMRNISATQNDYDLLLMKRFIISFPDGICVIKHWRINNYLRKDRYTETLYSEELAMLDVKDNGSYYLKEESGAPDCNHDDTSLIPTGNQGIPVGSIDKNRVDKSREEKNSNTVSNDTVRSTDVQRVIDAWNSLPGLSRITKLVSGSQRYEWLKVRIRDYGIDDVLKAIDNIRYSPFLLGKGKGGWTITFDWFVRPNNFPKVLDGNYLENKPDEPEQQEHSGFVDSDGEVWQ</sequence>
<feature type="compositionally biased region" description="Basic and acidic residues" evidence="1">
    <location>
        <begin position="111"/>
        <end position="122"/>
    </location>
</feature>
<gene>
    <name evidence="2" type="ORF">10S8_20</name>
</gene>
<organism evidence="2">
    <name type="scientific">uncultured Caudovirales phage</name>
    <dbReference type="NCBI Taxonomy" id="2100421"/>
    <lineage>
        <taxon>Viruses</taxon>
        <taxon>Duplodnaviria</taxon>
        <taxon>Heunggongvirae</taxon>
        <taxon>Uroviricota</taxon>
        <taxon>Caudoviricetes</taxon>
        <taxon>Peduoviridae</taxon>
        <taxon>Maltschvirus</taxon>
        <taxon>Maltschvirus maltsch</taxon>
    </lineage>
</organism>
<name>A0A2H4JF78_9CAUD</name>